<feature type="region of interest" description="Disordered" evidence="1">
    <location>
        <begin position="1"/>
        <end position="20"/>
    </location>
</feature>
<dbReference type="AlphaFoldDB" id="A0A2V5GW23"/>
<evidence type="ECO:0000256" key="1">
    <source>
        <dbReference type="SAM" id="MobiDB-lite"/>
    </source>
</evidence>
<organism evidence="2 3">
    <name type="scientific">Aspergillus violaceofuscus (strain CBS 115571)</name>
    <dbReference type="NCBI Taxonomy" id="1450538"/>
    <lineage>
        <taxon>Eukaryota</taxon>
        <taxon>Fungi</taxon>
        <taxon>Dikarya</taxon>
        <taxon>Ascomycota</taxon>
        <taxon>Pezizomycotina</taxon>
        <taxon>Eurotiomycetes</taxon>
        <taxon>Eurotiomycetidae</taxon>
        <taxon>Eurotiales</taxon>
        <taxon>Aspergillaceae</taxon>
        <taxon>Aspergillus</taxon>
    </lineage>
</organism>
<gene>
    <name evidence="2" type="ORF">BO99DRAFT_445984</name>
</gene>
<evidence type="ECO:0000313" key="2">
    <source>
        <dbReference type="EMBL" id="PYI15649.1"/>
    </source>
</evidence>
<name>A0A2V5GW23_ASPV1</name>
<dbReference type="Proteomes" id="UP000249829">
    <property type="component" value="Unassembled WGS sequence"/>
</dbReference>
<evidence type="ECO:0000313" key="3">
    <source>
        <dbReference type="Proteomes" id="UP000249829"/>
    </source>
</evidence>
<dbReference type="EMBL" id="KZ825182">
    <property type="protein sequence ID" value="PYI15649.1"/>
    <property type="molecule type" value="Genomic_DNA"/>
</dbReference>
<keyword evidence="3" id="KW-1185">Reference proteome</keyword>
<reference evidence="2 3" key="1">
    <citation type="submission" date="2018-02" db="EMBL/GenBank/DDBJ databases">
        <title>The genomes of Aspergillus section Nigri reveals drivers in fungal speciation.</title>
        <authorList>
            <consortium name="DOE Joint Genome Institute"/>
            <person name="Vesth T.C."/>
            <person name="Nybo J."/>
            <person name="Theobald S."/>
            <person name="Brandl J."/>
            <person name="Frisvad J.C."/>
            <person name="Nielsen K.F."/>
            <person name="Lyhne E.K."/>
            <person name="Kogle M.E."/>
            <person name="Kuo A."/>
            <person name="Riley R."/>
            <person name="Clum A."/>
            <person name="Nolan M."/>
            <person name="Lipzen A."/>
            <person name="Salamov A."/>
            <person name="Henrissat B."/>
            <person name="Wiebenga A."/>
            <person name="De vries R.P."/>
            <person name="Grigoriev I.V."/>
            <person name="Mortensen U.H."/>
            <person name="Andersen M.R."/>
            <person name="Baker S.E."/>
        </authorList>
    </citation>
    <scope>NUCLEOTIDE SEQUENCE [LARGE SCALE GENOMIC DNA]</scope>
    <source>
        <strain evidence="2 3">CBS 115571</strain>
    </source>
</reference>
<sequence length="201" mass="21342">MKVAGKMVLQGSQSTPSPSLQLTHRNALTQIHHLLAYLSTFPFPSLPLPHSLTPAALLRALTLANPALSAQLFEESNLTHASRFPAGDVPGSGDGAGLRTSAFRTAQWGMVLAETVAFEALALRKTYTTTSEKNETAETLAADRDSDEDLTVVLIAGRCTQSGQRAVFGFPLPWAGMAGAAASCLWFQLSPVQDGFRGGFI</sequence>
<dbReference type="STRING" id="1450538.A0A2V5GW23"/>
<accession>A0A2V5GW23</accession>
<proteinExistence type="predicted"/>
<protein>
    <submittedName>
        <fullName evidence="2">Uncharacterized protein</fullName>
    </submittedName>
</protein>
<feature type="compositionally biased region" description="Polar residues" evidence="1">
    <location>
        <begin position="10"/>
        <end position="20"/>
    </location>
</feature>